<proteinExistence type="predicted"/>
<evidence type="ECO:0008006" key="3">
    <source>
        <dbReference type="Google" id="ProtNLM"/>
    </source>
</evidence>
<organism evidence="1 2">
    <name type="scientific">Sphaeroforma arctica JP610</name>
    <dbReference type="NCBI Taxonomy" id="667725"/>
    <lineage>
        <taxon>Eukaryota</taxon>
        <taxon>Ichthyosporea</taxon>
        <taxon>Ichthyophonida</taxon>
        <taxon>Sphaeroforma</taxon>
    </lineage>
</organism>
<evidence type="ECO:0000313" key="1">
    <source>
        <dbReference type="EMBL" id="KNC81330.1"/>
    </source>
</evidence>
<dbReference type="STRING" id="667725.A0A0L0FWW1"/>
<gene>
    <name evidence="1" type="ORF">SARC_06348</name>
</gene>
<dbReference type="EMBL" id="KQ242045">
    <property type="protein sequence ID" value="KNC81330.1"/>
    <property type="molecule type" value="Genomic_DNA"/>
</dbReference>
<accession>A0A0L0FWW1</accession>
<keyword evidence="2" id="KW-1185">Reference proteome</keyword>
<name>A0A0L0FWW1_9EUKA</name>
<dbReference type="AlphaFoldDB" id="A0A0L0FWW1"/>
<evidence type="ECO:0000313" key="2">
    <source>
        <dbReference type="Proteomes" id="UP000054560"/>
    </source>
</evidence>
<protein>
    <recommendedName>
        <fullName evidence="3">Myb-like domain-containing protein</fullName>
    </recommendedName>
</protein>
<dbReference type="Proteomes" id="UP000054560">
    <property type="component" value="Unassembled WGS sequence"/>
</dbReference>
<reference evidence="1 2" key="1">
    <citation type="submission" date="2011-02" db="EMBL/GenBank/DDBJ databases">
        <title>The Genome Sequence of Sphaeroforma arctica JP610.</title>
        <authorList>
            <consortium name="The Broad Institute Genome Sequencing Platform"/>
            <person name="Russ C."/>
            <person name="Cuomo C."/>
            <person name="Young S.K."/>
            <person name="Zeng Q."/>
            <person name="Gargeya S."/>
            <person name="Alvarado L."/>
            <person name="Berlin A."/>
            <person name="Chapman S.B."/>
            <person name="Chen Z."/>
            <person name="Freedman E."/>
            <person name="Gellesch M."/>
            <person name="Goldberg J."/>
            <person name="Griggs A."/>
            <person name="Gujja S."/>
            <person name="Heilman E."/>
            <person name="Heiman D."/>
            <person name="Howarth C."/>
            <person name="Mehta T."/>
            <person name="Neiman D."/>
            <person name="Pearson M."/>
            <person name="Roberts A."/>
            <person name="Saif S."/>
            <person name="Shea T."/>
            <person name="Shenoy N."/>
            <person name="Sisk P."/>
            <person name="Stolte C."/>
            <person name="Sykes S."/>
            <person name="White J."/>
            <person name="Yandava C."/>
            <person name="Burger G."/>
            <person name="Gray M.W."/>
            <person name="Holland P.W.H."/>
            <person name="King N."/>
            <person name="Lang F.B.F."/>
            <person name="Roger A.J."/>
            <person name="Ruiz-Trillo I."/>
            <person name="Haas B."/>
            <person name="Nusbaum C."/>
            <person name="Birren B."/>
        </authorList>
    </citation>
    <scope>NUCLEOTIDE SEQUENCE [LARGE SCALE GENOMIC DNA]</scope>
    <source>
        <strain evidence="1 2">JP610</strain>
    </source>
</reference>
<sequence length="213" mass="24793">MVLEENSADDADSNNTTLETMGEEILNQVALLPANHRKWTLSDRQLWVKCMRIHMCHRRKPQSTDQKEENTSEKAVESMCFANGDFNKKYFEFEVTETEERVWDESKKALLYKGLETYGIGRFGEIRTNLLPQWTANELRMKTMPLIGRQNLQLYKGFRGNEAEIRIQYERNKKIGLAVPGCWKANILVSDDHGVVQRMIDETEAEQTYVLEP</sequence>
<dbReference type="RefSeq" id="XP_014155232.1">
    <property type="nucleotide sequence ID" value="XM_014299757.1"/>
</dbReference>
<dbReference type="GeneID" id="25906852"/>
<dbReference type="OrthoDB" id="608866at2759"/>
<dbReference type="eggNOG" id="ENOG502S29A">
    <property type="taxonomic scope" value="Eukaryota"/>
</dbReference>